<feature type="transmembrane region" description="Helical" evidence="14">
    <location>
        <begin position="486"/>
        <end position="509"/>
    </location>
</feature>
<keyword evidence="11 14" id="KW-1133">Transmembrane helix</keyword>
<dbReference type="Pfam" id="PF23113">
    <property type="entry name" value="MARCHF6_C"/>
    <property type="match status" value="1"/>
</dbReference>
<dbReference type="InterPro" id="IPR011016">
    <property type="entry name" value="Znf_RING-CH"/>
</dbReference>
<dbReference type="InterPro" id="IPR056521">
    <property type="entry name" value="MARCHF6-like_C"/>
</dbReference>
<feature type="transmembrane region" description="Helical" evidence="14">
    <location>
        <begin position="595"/>
        <end position="617"/>
    </location>
</feature>
<dbReference type="Proteomes" id="UP001177023">
    <property type="component" value="Unassembled WGS sequence"/>
</dbReference>
<dbReference type="PROSITE" id="PS51292">
    <property type="entry name" value="ZF_RING_CH"/>
    <property type="match status" value="1"/>
</dbReference>
<feature type="transmembrane region" description="Helical" evidence="14">
    <location>
        <begin position="173"/>
        <end position="192"/>
    </location>
</feature>
<feature type="transmembrane region" description="Helical" evidence="14">
    <location>
        <begin position="401"/>
        <end position="424"/>
    </location>
</feature>
<gene>
    <name evidence="16" type="ORF">MSPICULIGERA_LOCUS12702</name>
</gene>
<keyword evidence="7" id="KW-0479">Metal-binding</keyword>
<dbReference type="CDD" id="cd16702">
    <property type="entry name" value="RING_CH-C4HC3_MARCH6"/>
    <property type="match status" value="1"/>
</dbReference>
<reference evidence="16" key="1">
    <citation type="submission" date="2023-06" db="EMBL/GenBank/DDBJ databases">
        <authorList>
            <person name="Delattre M."/>
        </authorList>
    </citation>
    <scope>NUCLEOTIDE SEQUENCE</scope>
    <source>
        <strain evidence="16">AF72</strain>
    </source>
</reference>
<evidence type="ECO:0000313" key="16">
    <source>
        <dbReference type="EMBL" id="CAJ0574367.1"/>
    </source>
</evidence>
<evidence type="ECO:0000256" key="8">
    <source>
        <dbReference type="ARBA" id="ARBA00022771"/>
    </source>
</evidence>
<evidence type="ECO:0000256" key="11">
    <source>
        <dbReference type="ARBA" id="ARBA00022989"/>
    </source>
</evidence>
<keyword evidence="9" id="KW-0833">Ubl conjugation pathway</keyword>
<feature type="compositionally biased region" description="Polar residues" evidence="13">
    <location>
        <begin position="7"/>
        <end position="17"/>
    </location>
</feature>
<protein>
    <recommendedName>
        <fullName evidence="4">RING-type E3 ubiquitin transferase</fullName>
        <ecNumber evidence="4">2.3.2.27</ecNumber>
    </recommendedName>
</protein>
<keyword evidence="5" id="KW-0808">Transferase</keyword>
<feature type="region of interest" description="Disordered" evidence="13">
    <location>
        <begin position="1040"/>
        <end position="1081"/>
    </location>
</feature>
<dbReference type="Gene3D" id="3.30.40.10">
    <property type="entry name" value="Zinc/RING finger domain, C3HC4 (zinc finger)"/>
    <property type="match status" value="1"/>
</dbReference>
<feature type="transmembrane region" description="Helical" evidence="14">
    <location>
        <begin position="537"/>
        <end position="557"/>
    </location>
</feature>
<feature type="transmembrane region" description="Helical" evidence="14">
    <location>
        <begin position="637"/>
        <end position="655"/>
    </location>
</feature>
<feature type="transmembrane region" description="Helical" evidence="14">
    <location>
        <begin position="122"/>
        <end position="144"/>
    </location>
</feature>
<feature type="transmembrane region" description="Helical" evidence="14">
    <location>
        <begin position="812"/>
        <end position="833"/>
    </location>
</feature>
<organism evidence="16 17">
    <name type="scientific">Mesorhabditis spiculigera</name>
    <dbReference type="NCBI Taxonomy" id="96644"/>
    <lineage>
        <taxon>Eukaryota</taxon>
        <taxon>Metazoa</taxon>
        <taxon>Ecdysozoa</taxon>
        <taxon>Nematoda</taxon>
        <taxon>Chromadorea</taxon>
        <taxon>Rhabditida</taxon>
        <taxon>Rhabditina</taxon>
        <taxon>Rhabditomorpha</taxon>
        <taxon>Rhabditoidea</taxon>
        <taxon>Rhabditidae</taxon>
        <taxon>Mesorhabditinae</taxon>
        <taxon>Mesorhabditis</taxon>
    </lineage>
</organism>
<feature type="non-terminal residue" evidence="16">
    <location>
        <position position="1081"/>
    </location>
</feature>
<feature type="compositionally biased region" description="Basic and acidic residues" evidence="13">
    <location>
        <begin position="256"/>
        <end position="272"/>
    </location>
</feature>
<dbReference type="SMART" id="SM00744">
    <property type="entry name" value="RINGv"/>
    <property type="match status" value="1"/>
</dbReference>
<comment type="catalytic activity">
    <reaction evidence="1">
        <text>S-ubiquitinyl-[E2 ubiquitin-conjugating enzyme]-L-cysteine + [acceptor protein]-L-lysine = [E2 ubiquitin-conjugating enzyme]-L-cysteine + N(6)-ubiquitinyl-[acceptor protein]-L-lysine.</text>
        <dbReference type="EC" id="2.3.2.27"/>
    </reaction>
</comment>
<evidence type="ECO:0000259" key="15">
    <source>
        <dbReference type="PROSITE" id="PS51292"/>
    </source>
</evidence>
<dbReference type="SUPFAM" id="SSF57850">
    <property type="entry name" value="RING/U-box"/>
    <property type="match status" value="1"/>
</dbReference>
<name>A0AA36G6A1_9BILA</name>
<comment type="subcellular location">
    <subcellularLocation>
        <location evidence="2">Membrane</location>
        <topology evidence="2">Multi-pass membrane protein</topology>
    </subcellularLocation>
</comment>
<evidence type="ECO:0000256" key="12">
    <source>
        <dbReference type="ARBA" id="ARBA00023136"/>
    </source>
</evidence>
<feature type="transmembrane region" description="Helical" evidence="14">
    <location>
        <begin position="900"/>
        <end position="921"/>
    </location>
</feature>
<dbReference type="EMBL" id="CATQJA010002629">
    <property type="protein sequence ID" value="CAJ0574367.1"/>
    <property type="molecule type" value="Genomic_DNA"/>
</dbReference>
<feature type="region of interest" description="Disordered" evidence="13">
    <location>
        <begin position="1"/>
        <end position="22"/>
    </location>
</feature>
<feature type="transmembrane region" description="Helical" evidence="14">
    <location>
        <begin position="444"/>
        <end position="465"/>
    </location>
</feature>
<comment type="caution">
    <text evidence="16">The sequence shown here is derived from an EMBL/GenBank/DDBJ whole genome shotgun (WGS) entry which is preliminary data.</text>
</comment>
<feature type="transmembrane region" description="Helical" evidence="14">
    <location>
        <begin position="942"/>
        <end position="969"/>
    </location>
</feature>
<evidence type="ECO:0000256" key="7">
    <source>
        <dbReference type="ARBA" id="ARBA00022723"/>
    </source>
</evidence>
<dbReference type="InterPro" id="IPR013083">
    <property type="entry name" value="Znf_RING/FYVE/PHD"/>
</dbReference>
<evidence type="ECO:0000256" key="5">
    <source>
        <dbReference type="ARBA" id="ARBA00022679"/>
    </source>
</evidence>
<feature type="transmembrane region" description="Helical" evidence="14">
    <location>
        <begin position="853"/>
        <end position="880"/>
    </location>
</feature>
<feature type="compositionally biased region" description="Polar residues" evidence="13">
    <location>
        <begin position="1043"/>
        <end position="1055"/>
    </location>
</feature>
<evidence type="ECO:0000256" key="14">
    <source>
        <dbReference type="SAM" id="Phobius"/>
    </source>
</evidence>
<dbReference type="GO" id="GO:0005789">
    <property type="term" value="C:endoplasmic reticulum membrane"/>
    <property type="evidence" value="ECO:0007669"/>
    <property type="project" value="TreeGrafter"/>
</dbReference>
<keyword evidence="8" id="KW-0863">Zinc-finger</keyword>
<proteinExistence type="predicted"/>
<dbReference type="PANTHER" id="PTHR13145">
    <property type="entry name" value="SSM4 PROTEIN"/>
    <property type="match status" value="1"/>
</dbReference>
<dbReference type="EC" id="2.3.2.27" evidence="4"/>
<evidence type="ECO:0000256" key="3">
    <source>
        <dbReference type="ARBA" id="ARBA00004906"/>
    </source>
</evidence>
<comment type="pathway">
    <text evidence="3">Protein modification; protein ubiquitination.</text>
</comment>
<evidence type="ECO:0000256" key="2">
    <source>
        <dbReference type="ARBA" id="ARBA00004141"/>
    </source>
</evidence>
<sequence>MEEPSLQPDSQDEQQAGPSAKIAPLRISDDFDEDDPDHHMCRVCRSDEGNLYYPCLCTGSIKYVHQECLVEWLKYSKKEVCELCNHKYSFEPIYRADMPKALPVLDIFKGIAISVGRILRTWLLYTVVLIAWVGIVPLTAARIYGAVFSANLLNIVSLPLHIFSTENLIPDCIKGIFLLAVFVITFISLVWLREQIIHGGPQEWIQLEPNEPVDPERRARRERRQRRRQRLEAQADDGNFVVDGPAWNEQDEEHEENAPDHSSDAAHRRDSDPQAGPSNEDDSEEDDDEDTGYNPPDVTRPEFWLPANAEEAQLEYGDDWPEGLQFRNPAEFGPIDPEPMIVGEPELMDPNANEMDDADHLENVGDADDEPAGQENDVWRDWDRFGDELTWQRLIGLDGSFVFIEHVFWVIALNTLFTVLFAFSPYKLGTLILSVTGLRAQISLFPSLTAILTGYVAISLMVYLIHRVCKLLGIKGMYRLLGIVYLVLKVFLLVLVEIVFFPILCGWWMDICSLSLFQATLSSRLTSFTNSPASSLFIHWMIGMVYVFYSASFVLLLREVLRPGVLWFMRNLNDPEFNPIMEMIELPITRHFRRLIASTSLFFMAILLIVFLPMRLIQIVLPSVLPYNLSLTAETPLSELSLELLILQIVLPALLEQTSARQVLKRFVRTWCVVVGRALKLDRYLLSEHQDNNHPEERPNQPGNDDLAMLDRLIDHMGDGPEEEDDAADDGNLDLVNGGGLAAEHQALLLVREPTNFEPYQRPNYFALRIVALLVALGASSTLASTLAFIFPVTVGRLFIYLLAGTRNVHELYTISSGLYICWVTGKGVFVVYEWASRGGAHLAARVRSSLVLLGYLVLVLVPALLIIPYLIGLSFQLIVVAPLRVALSQTPIYFPWQEWAMGVLHMKIFIASVMMGPEWWMRAAFEQIYQQGLYHIDVGYIYKQVLCPVLTALSMQIAVPYALAHLAIKIIDIEHYEDEILFIRFCYPFCLSVVGTVAFFVWQFHKLRAFAQQIRNEKYLVGTQLVNYERPEDARKAEPLLRQSSQQVSPSTSEVAMAADSAETATSPIRVENNDIVGKE</sequence>
<dbReference type="PANTHER" id="PTHR13145:SF0">
    <property type="entry name" value="E3 UBIQUITIN-PROTEIN LIGASE MARCHF6"/>
    <property type="match status" value="1"/>
</dbReference>
<dbReference type="AlphaFoldDB" id="A0AA36G6A1"/>
<feature type="compositionally biased region" description="Basic residues" evidence="13">
    <location>
        <begin position="220"/>
        <end position="229"/>
    </location>
</feature>
<feature type="region of interest" description="Disordered" evidence="13">
    <location>
        <begin position="206"/>
        <end position="303"/>
    </location>
</feature>
<dbReference type="GO" id="GO:0061630">
    <property type="term" value="F:ubiquitin protein ligase activity"/>
    <property type="evidence" value="ECO:0007669"/>
    <property type="project" value="UniProtKB-EC"/>
</dbReference>
<evidence type="ECO:0000256" key="10">
    <source>
        <dbReference type="ARBA" id="ARBA00022833"/>
    </source>
</evidence>
<evidence type="ECO:0000256" key="4">
    <source>
        <dbReference type="ARBA" id="ARBA00012483"/>
    </source>
</evidence>
<evidence type="ECO:0000256" key="13">
    <source>
        <dbReference type="SAM" id="MobiDB-lite"/>
    </source>
</evidence>
<feature type="domain" description="RING-CH-type" evidence="15">
    <location>
        <begin position="33"/>
        <end position="91"/>
    </location>
</feature>
<dbReference type="GO" id="GO:0008270">
    <property type="term" value="F:zinc ion binding"/>
    <property type="evidence" value="ECO:0007669"/>
    <property type="project" value="UniProtKB-KW"/>
</dbReference>
<evidence type="ECO:0000256" key="6">
    <source>
        <dbReference type="ARBA" id="ARBA00022692"/>
    </source>
</evidence>
<evidence type="ECO:0000256" key="1">
    <source>
        <dbReference type="ARBA" id="ARBA00000900"/>
    </source>
</evidence>
<evidence type="ECO:0000256" key="9">
    <source>
        <dbReference type="ARBA" id="ARBA00022786"/>
    </source>
</evidence>
<feature type="transmembrane region" description="Helical" evidence="14">
    <location>
        <begin position="766"/>
        <end position="792"/>
    </location>
</feature>
<feature type="transmembrane region" description="Helical" evidence="14">
    <location>
        <begin position="981"/>
        <end position="1003"/>
    </location>
</feature>
<dbReference type="FunFam" id="3.30.40.10:FF:000287">
    <property type="entry name" value="RING finger membrane protein"/>
    <property type="match status" value="1"/>
</dbReference>
<keyword evidence="12 14" id="KW-0472">Membrane</keyword>
<dbReference type="Pfam" id="PF12906">
    <property type="entry name" value="RINGv"/>
    <property type="match status" value="1"/>
</dbReference>
<dbReference type="GO" id="GO:0036503">
    <property type="term" value="P:ERAD pathway"/>
    <property type="evidence" value="ECO:0007669"/>
    <property type="project" value="TreeGrafter"/>
</dbReference>
<feature type="compositionally biased region" description="Acidic residues" evidence="13">
    <location>
        <begin position="279"/>
        <end position="291"/>
    </location>
</feature>
<evidence type="ECO:0000313" key="17">
    <source>
        <dbReference type="Proteomes" id="UP001177023"/>
    </source>
</evidence>
<keyword evidence="10" id="KW-0862">Zinc</keyword>
<keyword evidence="17" id="KW-1185">Reference proteome</keyword>
<accession>A0AA36G6A1</accession>
<keyword evidence="6 14" id="KW-0812">Transmembrane</keyword>